<dbReference type="Proteomes" id="UP000011864">
    <property type="component" value="Chromosome"/>
</dbReference>
<sequence>MADNAGDIFGDLTPADAYLFATTSGILVSVGDILTIQASSFNLAAISNWNSNVDGQFDGDLFLIDNVGIRLSENGAAVPEPSTLAILALSLIGLGARRFKK</sequence>
<dbReference type="NCBIfam" id="TIGR02595">
    <property type="entry name" value="PEP_CTERM"/>
    <property type="match status" value="1"/>
</dbReference>
<name>M4RS19_9ALTE</name>
<dbReference type="InterPro" id="IPR013424">
    <property type="entry name" value="Ice-binding_C"/>
</dbReference>
<dbReference type="AlphaFoldDB" id="M4RS19"/>
<dbReference type="Pfam" id="PF07589">
    <property type="entry name" value="PEP-CTERM"/>
    <property type="match status" value="1"/>
</dbReference>
<dbReference type="RefSeq" id="WP_015431168.1">
    <property type="nucleotide sequence ID" value="NC_020514.1"/>
</dbReference>
<feature type="domain" description="Ice-binding protein C-terminal" evidence="1">
    <location>
        <begin position="77"/>
        <end position="98"/>
    </location>
</feature>
<protein>
    <recommendedName>
        <fullName evidence="1">Ice-binding protein C-terminal domain-containing protein</fullName>
    </recommendedName>
</protein>
<evidence type="ECO:0000259" key="1">
    <source>
        <dbReference type="Pfam" id="PF07589"/>
    </source>
</evidence>
<dbReference type="KEGG" id="gps:C427_4271"/>
<reference evidence="2 3" key="1">
    <citation type="journal article" date="2013" name="Genome Announc.">
        <title>Complete Genome Sequence of Glaciecola psychrophila Strain 170T.</title>
        <authorList>
            <person name="Yin J."/>
            <person name="Chen J."/>
            <person name="Liu G."/>
            <person name="Yu Y."/>
            <person name="Song L."/>
            <person name="Wang X."/>
            <person name="Qu X."/>
        </authorList>
    </citation>
    <scope>NUCLEOTIDE SEQUENCE [LARGE SCALE GENOMIC DNA]</scope>
    <source>
        <strain evidence="2 3">170</strain>
    </source>
</reference>
<accession>M4RS19</accession>
<proteinExistence type="predicted"/>
<dbReference type="HOGENOM" id="CLU_2288836_0_0_6"/>
<keyword evidence="3" id="KW-1185">Reference proteome</keyword>
<dbReference type="PATRIC" id="fig|1129794.4.peg.4254"/>
<evidence type="ECO:0000313" key="3">
    <source>
        <dbReference type="Proteomes" id="UP000011864"/>
    </source>
</evidence>
<dbReference type="EMBL" id="CP003837">
    <property type="protein sequence ID" value="AGH46376.1"/>
    <property type="molecule type" value="Genomic_DNA"/>
</dbReference>
<organism evidence="2 3">
    <name type="scientific">Paraglaciecola psychrophila 170</name>
    <dbReference type="NCBI Taxonomy" id="1129794"/>
    <lineage>
        <taxon>Bacteria</taxon>
        <taxon>Pseudomonadati</taxon>
        <taxon>Pseudomonadota</taxon>
        <taxon>Gammaproteobacteria</taxon>
        <taxon>Alteromonadales</taxon>
        <taxon>Alteromonadaceae</taxon>
        <taxon>Paraglaciecola</taxon>
    </lineage>
</organism>
<evidence type="ECO:0000313" key="2">
    <source>
        <dbReference type="EMBL" id="AGH46376.1"/>
    </source>
</evidence>
<gene>
    <name evidence="2" type="ORF">C427_4271</name>
</gene>